<evidence type="ECO:0000256" key="3">
    <source>
        <dbReference type="ARBA" id="ARBA00022771"/>
    </source>
</evidence>
<accession>A0A8H7ZWE3</accession>
<dbReference type="OrthoDB" id="10009520at2759"/>
<dbReference type="InterPro" id="IPR013083">
    <property type="entry name" value="Znf_RING/FYVE/PHD"/>
</dbReference>
<dbReference type="CDD" id="cd16630">
    <property type="entry name" value="RING-HC_RBR_RNF216"/>
    <property type="match status" value="1"/>
</dbReference>
<proteinExistence type="predicted"/>
<dbReference type="PANTHER" id="PTHR22770:SF47">
    <property type="entry name" value="E3 UBIQUITIN-PROTEIN LIGASE RNF216"/>
    <property type="match status" value="1"/>
</dbReference>
<feature type="transmembrane region" description="Helical" evidence="7">
    <location>
        <begin position="412"/>
        <end position="439"/>
    </location>
</feature>
<dbReference type="InterPro" id="IPR047544">
    <property type="entry name" value="RING-HC_RBR_RNF216"/>
</dbReference>
<reference evidence="9 10" key="1">
    <citation type="journal article" name="Sci. Rep.">
        <title>Genome-scale phylogenetic analyses confirm Olpidium as the closest living zoosporic fungus to the non-flagellated, terrestrial fungi.</title>
        <authorList>
            <person name="Chang Y."/>
            <person name="Rochon D."/>
            <person name="Sekimoto S."/>
            <person name="Wang Y."/>
            <person name="Chovatia M."/>
            <person name="Sandor L."/>
            <person name="Salamov A."/>
            <person name="Grigoriev I.V."/>
            <person name="Stajich J.E."/>
            <person name="Spatafora J.W."/>
        </authorList>
    </citation>
    <scope>NUCLEOTIDE SEQUENCE [LARGE SCALE GENOMIC DNA]</scope>
    <source>
        <strain evidence="9">S191</strain>
    </source>
</reference>
<keyword evidence="7" id="KW-1133">Transmembrane helix</keyword>
<evidence type="ECO:0000259" key="8">
    <source>
        <dbReference type="Pfam" id="PF26191"/>
    </source>
</evidence>
<sequence>MARSEGRADGFRAPGEPSAQAPRRGRLHFQCAAEDAAGKRKRRNPLAGGQSLSALQYEDHHVERVVEKIQSMNRGEYPRRPEGIDDPNSVDAKNRYLRTLNEMFPDCDVAHVREKVLRAEYDHVRAVAEQLVSSGGDRYPRRLRPGQIEERDFLRPPEYIKGSTEMLCNEFPSAWKSAVRAVMAEVNNDYVESHRRLREIERTTSGWWSRLFSFLKRRPFDSLEMRFPELLRDVGRLRAAQMAEQSDRDRKVARAVNKMEYEQAGQLIACSCCFDDFAFEDLCACEDGHLFCVGCVRRYIAEGLFGAGGLRGRPVPCMYSGSDGNCPRNLPDRVLREVLAPDVYARYCDSVVEEELRRARLKLVRCPFCVYCEVDESSARFRRLRNASVPIALVHLGSAISLSRLLDLRDFLWNLAATFFIFGSLSAFLAGLGAGGCLAGSSPHIPLPRAALRQNVLPQAQDSLRLYVERAMAAVHLR</sequence>
<evidence type="ECO:0000256" key="6">
    <source>
        <dbReference type="SAM" id="MobiDB-lite"/>
    </source>
</evidence>
<dbReference type="GO" id="GO:0008270">
    <property type="term" value="F:zinc ion binding"/>
    <property type="evidence" value="ECO:0007669"/>
    <property type="project" value="UniProtKB-KW"/>
</dbReference>
<keyword evidence="10" id="KW-1185">Reference proteome</keyword>
<dbReference type="Proteomes" id="UP000673691">
    <property type="component" value="Unassembled WGS sequence"/>
</dbReference>
<dbReference type="AlphaFoldDB" id="A0A8H7ZWE3"/>
<evidence type="ECO:0000256" key="7">
    <source>
        <dbReference type="SAM" id="Phobius"/>
    </source>
</evidence>
<protein>
    <recommendedName>
        <fullName evidence="8">E3 ubiquitin-protein ligase RNF216 RING finger HC subclass domain-containing protein</fullName>
    </recommendedName>
</protein>
<dbReference type="Pfam" id="PF26191">
    <property type="entry name" value="RING-HC_RBR_RNF216"/>
    <property type="match status" value="1"/>
</dbReference>
<keyword evidence="2" id="KW-0479">Metal-binding</keyword>
<comment type="pathway">
    <text evidence="1">Protein modification; protein ubiquitination.</text>
</comment>
<name>A0A8H7ZWE3_9FUNG</name>
<organism evidence="9 10">
    <name type="scientific">Olpidium bornovanus</name>
    <dbReference type="NCBI Taxonomy" id="278681"/>
    <lineage>
        <taxon>Eukaryota</taxon>
        <taxon>Fungi</taxon>
        <taxon>Fungi incertae sedis</taxon>
        <taxon>Olpidiomycota</taxon>
        <taxon>Olpidiomycotina</taxon>
        <taxon>Olpidiomycetes</taxon>
        <taxon>Olpidiales</taxon>
        <taxon>Olpidiaceae</taxon>
        <taxon>Olpidium</taxon>
    </lineage>
</organism>
<dbReference type="PANTHER" id="PTHR22770">
    <property type="entry name" value="UBIQUITIN CONJUGATING ENZYME 7 INTERACTING PROTEIN-RELATED"/>
    <property type="match status" value="1"/>
</dbReference>
<comment type="caution">
    <text evidence="9">The sequence shown here is derived from an EMBL/GenBank/DDBJ whole genome shotgun (WGS) entry which is preliminary data.</text>
</comment>
<evidence type="ECO:0000256" key="1">
    <source>
        <dbReference type="ARBA" id="ARBA00004906"/>
    </source>
</evidence>
<evidence type="ECO:0000256" key="4">
    <source>
        <dbReference type="ARBA" id="ARBA00022786"/>
    </source>
</evidence>
<evidence type="ECO:0000313" key="9">
    <source>
        <dbReference type="EMBL" id="KAG5460736.1"/>
    </source>
</evidence>
<feature type="compositionally biased region" description="Basic and acidic residues" evidence="6">
    <location>
        <begin position="1"/>
        <end position="10"/>
    </location>
</feature>
<keyword evidence="7" id="KW-0472">Membrane</keyword>
<feature type="region of interest" description="Disordered" evidence="6">
    <location>
        <begin position="1"/>
        <end position="55"/>
    </location>
</feature>
<dbReference type="EMBL" id="JAEFCI010004794">
    <property type="protein sequence ID" value="KAG5460736.1"/>
    <property type="molecule type" value="Genomic_DNA"/>
</dbReference>
<evidence type="ECO:0000256" key="5">
    <source>
        <dbReference type="ARBA" id="ARBA00022833"/>
    </source>
</evidence>
<feature type="domain" description="E3 ubiquitin-protein ligase RNF216 RING finger HC subclass" evidence="8">
    <location>
        <begin position="267"/>
        <end position="340"/>
    </location>
</feature>
<gene>
    <name evidence="9" type="ORF">BJ554DRAFT_7176</name>
</gene>
<keyword evidence="7" id="KW-0812">Transmembrane</keyword>
<feature type="non-terminal residue" evidence="9">
    <location>
        <position position="478"/>
    </location>
</feature>
<dbReference type="Gene3D" id="3.30.40.10">
    <property type="entry name" value="Zinc/RING finger domain, C3HC4 (zinc finger)"/>
    <property type="match status" value="1"/>
</dbReference>
<feature type="transmembrane region" description="Helical" evidence="7">
    <location>
        <begin position="387"/>
        <end position="406"/>
    </location>
</feature>
<evidence type="ECO:0000256" key="2">
    <source>
        <dbReference type="ARBA" id="ARBA00022723"/>
    </source>
</evidence>
<evidence type="ECO:0000313" key="10">
    <source>
        <dbReference type="Proteomes" id="UP000673691"/>
    </source>
</evidence>
<dbReference type="InterPro" id="IPR051628">
    <property type="entry name" value="LUBAC_E3_Ligases"/>
</dbReference>
<keyword evidence="3" id="KW-0863">Zinc-finger</keyword>
<keyword evidence="5" id="KW-0862">Zinc</keyword>
<keyword evidence="4" id="KW-0833">Ubl conjugation pathway</keyword>